<dbReference type="InterPro" id="IPR038109">
    <property type="entry name" value="DNA_bind_recomb_sf"/>
</dbReference>
<dbReference type="EMBL" id="BMIY01000005">
    <property type="protein sequence ID" value="GGG56332.1"/>
    <property type="molecule type" value="Genomic_DNA"/>
</dbReference>
<gene>
    <name evidence="2" type="ORF">GCM10011403_11830</name>
</gene>
<name>A0A917GTP9_9GAMM</name>
<comment type="caution">
    <text evidence="2">The sequence shown here is derived from an EMBL/GenBank/DDBJ whole genome shotgun (WGS) entry which is preliminary data.</text>
</comment>
<evidence type="ECO:0000313" key="2">
    <source>
        <dbReference type="EMBL" id="GGG56332.1"/>
    </source>
</evidence>
<organism evidence="2 3">
    <name type="scientific">Pseudohongiella nitratireducens</name>
    <dbReference type="NCBI Taxonomy" id="1768907"/>
    <lineage>
        <taxon>Bacteria</taxon>
        <taxon>Pseudomonadati</taxon>
        <taxon>Pseudomonadota</taxon>
        <taxon>Gammaproteobacteria</taxon>
        <taxon>Pseudomonadales</taxon>
        <taxon>Pseudohongiellaceae</taxon>
        <taxon>Pseudohongiella</taxon>
    </lineage>
</organism>
<feature type="compositionally biased region" description="Basic and acidic residues" evidence="1">
    <location>
        <begin position="69"/>
        <end position="81"/>
    </location>
</feature>
<feature type="region of interest" description="Disordered" evidence="1">
    <location>
        <begin position="69"/>
        <end position="127"/>
    </location>
</feature>
<dbReference type="Proteomes" id="UP000627715">
    <property type="component" value="Unassembled WGS sequence"/>
</dbReference>
<feature type="compositionally biased region" description="Polar residues" evidence="1">
    <location>
        <begin position="13"/>
        <end position="22"/>
    </location>
</feature>
<sequence>MLPFAYSRHSHSEFSASGQAGINGSDNSQGNLLTATVLDSVLDRESAAVVRYCTDQGWGSPQWQVEKSADWRSGFSDRLDEPEGDEESRANQNPVDHNSVDHNSVDHNPDDQNPGKQRPGENILAGKPVWVPPVSSDIVIYSLQRMFNSARDLDLTLAWMRDRDMTLHVVALNAEISQTRTFTRTKVDFDYILREMLALEVRRGAERMKRVKQKQRQKGRFLGGSKPFGYMVHSNGKLIENPLEQKVLRQIHQLRQRGYSLRDIARQVSTPVAPVSFKTVQRILKRSGESNV</sequence>
<dbReference type="AlphaFoldDB" id="A0A917GTP9"/>
<feature type="region of interest" description="Disordered" evidence="1">
    <location>
        <begin position="1"/>
        <end position="22"/>
    </location>
</feature>
<evidence type="ECO:0000313" key="3">
    <source>
        <dbReference type="Proteomes" id="UP000627715"/>
    </source>
</evidence>
<protein>
    <recommendedName>
        <fullName evidence="4">Resolvase/invertase-type recombinase catalytic domain-containing protein</fullName>
    </recommendedName>
</protein>
<dbReference type="Gene3D" id="3.90.1750.20">
    <property type="entry name" value="Putative Large Serine Recombinase, Chain B, Domain 2"/>
    <property type="match status" value="1"/>
</dbReference>
<accession>A0A917GTP9</accession>
<feature type="compositionally biased region" description="Basic and acidic residues" evidence="1">
    <location>
        <begin position="98"/>
        <end position="110"/>
    </location>
</feature>
<reference evidence="2" key="1">
    <citation type="journal article" date="2014" name="Int. J. Syst. Evol. Microbiol.">
        <title>Complete genome sequence of Corynebacterium casei LMG S-19264T (=DSM 44701T), isolated from a smear-ripened cheese.</title>
        <authorList>
            <consortium name="US DOE Joint Genome Institute (JGI-PGF)"/>
            <person name="Walter F."/>
            <person name="Albersmeier A."/>
            <person name="Kalinowski J."/>
            <person name="Ruckert C."/>
        </authorList>
    </citation>
    <scope>NUCLEOTIDE SEQUENCE</scope>
    <source>
        <strain evidence="2">CGMCC 1.15425</strain>
    </source>
</reference>
<evidence type="ECO:0008006" key="4">
    <source>
        <dbReference type="Google" id="ProtNLM"/>
    </source>
</evidence>
<reference evidence="2" key="2">
    <citation type="submission" date="2020-09" db="EMBL/GenBank/DDBJ databases">
        <authorList>
            <person name="Sun Q."/>
            <person name="Zhou Y."/>
        </authorList>
    </citation>
    <scope>NUCLEOTIDE SEQUENCE</scope>
    <source>
        <strain evidence="2">CGMCC 1.15425</strain>
    </source>
</reference>
<keyword evidence="3" id="KW-1185">Reference proteome</keyword>
<evidence type="ECO:0000256" key="1">
    <source>
        <dbReference type="SAM" id="MobiDB-lite"/>
    </source>
</evidence>
<proteinExistence type="predicted"/>
<dbReference type="RefSeq" id="WP_068812848.1">
    <property type="nucleotide sequence ID" value="NZ_BMIY01000005.1"/>
</dbReference>